<evidence type="ECO:0000313" key="6">
    <source>
        <dbReference type="RefSeq" id="XP_014680690.1"/>
    </source>
</evidence>
<keyword evidence="3" id="KW-0519">Myristate</keyword>
<evidence type="ECO:0000313" key="5">
    <source>
        <dbReference type="Proteomes" id="UP000695022"/>
    </source>
</evidence>
<evidence type="ECO:0000256" key="4">
    <source>
        <dbReference type="ARBA" id="ARBA00023288"/>
    </source>
</evidence>
<evidence type="ECO:0000256" key="3">
    <source>
        <dbReference type="ARBA" id="ARBA00022707"/>
    </source>
</evidence>
<name>A0ABM1F8B9_PRICU</name>
<reference evidence="6" key="1">
    <citation type="submission" date="2025-08" db="UniProtKB">
        <authorList>
            <consortium name="RefSeq"/>
        </authorList>
    </citation>
    <scope>IDENTIFICATION</scope>
</reference>
<accession>A0ABM1F8B9</accession>
<dbReference type="InterPro" id="IPR019142">
    <property type="entry name" value="Dymeclin"/>
</dbReference>
<dbReference type="Proteomes" id="UP000695022">
    <property type="component" value="Unplaced"/>
</dbReference>
<proteinExistence type="inferred from homology"/>
<dbReference type="PANTHER" id="PTHR12895:SF9">
    <property type="entry name" value="DYMECLIN"/>
    <property type="match status" value="1"/>
</dbReference>
<evidence type="ECO:0000256" key="1">
    <source>
        <dbReference type="ARBA" id="ARBA00010603"/>
    </source>
</evidence>
<dbReference type="GeneID" id="106820698"/>
<dbReference type="PANTHER" id="PTHR12895">
    <property type="entry name" value="DYMECLIN"/>
    <property type="match status" value="1"/>
</dbReference>
<protein>
    <recommendedName>
        <fullName evidence="2">Dymeclin</fullName>
    </recommendedName>
</protein>
<dbReference type="Pfam" id="PF09742">
    <property type="entry name" value="Dymeclin"/>
    <property type="match status" value="1"/>
</dbReference>
<dbReference type="RefSeq" id="XP_014680690.1">
    <property type="nucleotide sequence ID" value="XM_014825204.1"/>
</dbReference>
<gene>
    <name evidence="6" type="primary">LOC106820698</name>
</gene>
<comment type="similarity">
    <text evidence="1">Belongs to the dymeclin family.</text>
</comment>
<sequence>MGANSSSISELNGNEYLRGLAGPDTISDNDPFWNQLLSFSFVPPQSSSDYRLLEEATHNICKAMAHNNINSGNFGALVSVFLKRAAELKTSTQCENNLFTWQTYNALFIVRCLCKYFIENMSEESVMKQFNAWEKTAQQGTLEEEKDKKESLVDKLLNALVEIIVDVPVVNFTYNMTMEAMNTLIILCSVQIFKARPTAKSTIFRYLMQGKCSIHACLLVKTLLQHYVRQEKAPDVLQTGGGSYIIGFGQAVASGLWSMLTLGYGKASPQQEESLRLPPLSNHSLLLLLILTNHCTSDKSLPNPYRQALFSFTDSHEQGEASAPLQAVATFKTEYAQLFDGLAATLVDDQTTLLLYLLMHKNPQFKSFVLSRTSLDAIVMPILKILYGSQERNSHHIYMALIVILILSEDDFFNKAIHEINIKSVTWYTERHISDVTLGGLLVLVLIRTIQFNMTRMRDKYLHTNCLAALANMSSQFQRLHPYVSQRIVGVFETLARRHAKVLERVRDCVQRADGEDEGEDEAGEQMQDLAILEEVLRMVLEIINSCLMHSLQHNPNLVYTLLYNKQLFAQFRTHPTFQDILQNIDTVLNYFSTKLEEGDKNLSPEQVLEIIHQGALKWPRDRLKKFPELKFKYVEEDQPEEFFIPYVWSLVYQSSDLYWNPTLVQLFTLQT</sequence>
<organism evidence="5 6">
    <name type="scientific">Priapulus caudatus</name>
    <name type="common">Priapulid worm</name>
    <dbReference type="NCBI Taxonomy" id="37621"/>
    <lineage>
        <taxon>Eukaryota</taxon>
        <taxon>Metazoa</taxon>
        <taxon>Ecdysozoa</taxon>
        <taxon>Scalidophora</taxon>
        <taxon>Priapulida</taxon>
        <taxon>Priapulimorpha</taxon>
        <taxon>Priapulimorphida</taxon>
        <taxon>Priapulidae</taxon>
        <taxon>Priapulus</taxon>
    </lineage>
</organism>
<keyword evidence="4" id="KW-0449">Lipoprotein</keyword>
<evidence type="ECO:0000256" key="2">
    <source>
        <dbReference type="ARBA" id="ARBA00015736"/>
    </source>
</evidence>
<keyword evidence="5" id="KW-1185">Reference proteome</keyword>